<accession>A0A345NNX4</accession>
<dbReference type="AlphaFoldDB" id="A0A345NNX4"/>
<dbReference type="RefSeq" id="WP_114928530.1">
    <property type="nucleotide sequence ID" value="NZ_CP031229.1"/>
</dbReference>
<dbReference type="InterPro" id="IPR024787">
    <property type="entry name" value="EcsC"/>
</dbReference>
<evidence type="ECO:0000313" key="2">
    <source>
        <dbReference type="Proteomes" id="UP000253790"/>
    </source>
</evidence>
<dbReference type="OrthoDB" id="2737310at2"/>
<gene>
    <name evidence="1" type="ORF">DV701_11930</name>
</gene>
<name>A0A345NNX4_9MICO</name>
<evidence type="ECO:0000313" key="1">
    <source>
        <dbReference type="EMBL" id="AXH96732.1"/>
    </source>
</evidence>
<reference evidence="1 2" key="1">
    <citation type="submission" date="2018-07" db="EMBL/GenBank/DDBJ databases">
        <title>Complete genome sequencing of Ornithinimicrobium sp. AMA3305.</title>
        <authorList>
            <person name="Bae J.-W."/>
        </authorList>
    </citation>
    <scope>NUCLEOTIDE SEQUENCE [LARGE SCALE GENOMIC DNA]</scope>
    <source>
        <strain evidence="1 2">AMA3305</strain>
    </source>
</reference>
<sequence>MRVGHVSLFYGYDPEEPAEKLFAMSVVNAGTAASATAKTAAMADISRLTQALFRGKTWAVLNETIVARVAGQFAKAFSLRMTKQGLGKVVPAVGVLVGGTLNWTTLEGIVDSSLGSSEWLVHHLHVGLTQPPVIMFGYLNRHFQ</sequence>
<protein>
    <submittedName>
        <fullName evidence="1">Uncharacterized protein</fullName>
    </submittedName>
</protein>
<dbReference type="Proteomes" id="UP000253790">
    <property type="component" value="Chromosome"/>
</dbReference>
<dbReference type="EMBL" id="CP031229">
    <property type="protein sequence ID" value="AXH96732.1"/>
    <property type="molecule type" value="Genomic_DNA"/>
</dbReference>
<dbReference type="KEGG" id="orn:DV701_11930"/>
<proteinExistence type="predicted"/>
<dbReference type="Pfam" id="PF12787">
    <property type="entry name" value="EcsC"/>
    <property type="match status" value="1"/>
</dbReference>
<keyword evidence="2" id="KW-1185">Reference proteome</keyword>
<organism evidence="1 2">
    <name type="scientific">Ornithinimicrobium avium</name>
    <dbReference type="NCBI Taxonomy" id="2283195"/>
    <lineage>
        <taxon>Bacteria</taxon>
        <taxon>Bacillati</taxon>
        <taxon>Actinomycetota</taxon>
        <taxon>Actinomycetes</taxon>
        <taxon>Micrococcales</taxon>
        <taxon>Ornithinimicrobiaceae</taxon>
        <taxon>Ornithinimicrobium</taxon>
    </lineage>
</organism>